<dbReference type="SUPFAM" id="SSF103473">
    <property type="entry name" value="MFS general substrate transporter"/>
    <property type="match status" value="1"/>
</dbReference>
<comment type="subcellular location">
    <subcellularLocation>
        <location evidence="1">Cell membrane</location>
        <topology evidence="1">Multi-pass membrane protein</topology>
    </subcellularLocation>
</comment>
<proteinExistence type="predicted"/>
<name>A0ABY4M4J5_9ACTN</name>
<evidence type="ECO:0000313" key="9">
    <source>
        <dbReference type="Proteomes" id="UP000830115"/>
    </source>
</evidence>
<keyword evidence="3 7" id="KW-0812">Transmembrane</keyword>
<feature type="transmembrane region" description="Helical" evidence="7">
    <location>
        <begin position="38"/>
        <end position="56"/>
    </location>
</feature>
<organism evidence="8 9">
    <name type="scientific">Streptomyces halobius</name>
    <dbReference type="NCBI Taxonomy" id="2879846"/>
    <lineage>
        <taxon>Bacteria</taxon>
        <taxon>Bacillati</taxon>
        <taxon>Actinomycetota</taxon>
        <taxon>Actinomycetes</taxon>
        <taxon>Kitasatosporales</taxon>
        <taxon>Streptomycetaceae</taxon>
        <taxon>Streptomyces</taxon>
    </lineage>
</organism>
<evidence type="ECO:0000256" key="1">
    <source>
        <dbReference type="ARBA" id="ARBA00004651"/>
    </source>
</evidence>
<keyword evidence="4 7" id="KW-1133">Transmembrane helix</keyword>
<feature type="region of interest" description="Disordered" evidence="6">
    <location>
        <begin position="178"/>
        <end position="306"/>
    </location>
</feature>
<evidence type="ECO:0000256" key="2">
    <source>
        <dbReference type="ARBA" id="ARBA00022475"/>
    </source>
</evidence>
<dbReference type="InterPro" id="IPR036259">
    <property type="entry name" value="MFS_trans_sf"/>
</dbReference>
<keyword evidence="2" id="KW-1003">Cell membrane</keyword>
<keyword evidence="5 7" id="KW-0472">Membrane</keyword>
<sequence length="306" mass="32090">MAREQLGQCGPRRICGRPDRVREIDQALADHWGSPGDGGILMTAFAIGTLGGSLAVARWQPPLTAQRLATLALFGTGLALATAALVRSTPFGAALFAVAGLCEGPLLTATLRIRADHAPPRARPQVFTLGAGLKISAAACGAALVGAASALPPPLLLLGIAALQLAAGLLHLLTRTRRDQAPHSPQAADAAQETHDPARGPATPCPQRDPGQLDQRQPALSRRVLRRRDVTVPTSHPPQTGPEKPSFRCRTRQRSPAMTTPCGRAHPNSHHIDSIRPNPSHRSNSHQPVSKNRHAKAGTGSPPAPA</sequence>
<feature type="transmembrane region" description="Helical" evidence="7">
    <location>
        <begin position="92"/>
        <end position="114"/>
    </location>
</feature>
<protein>
    <submittedName>
        <fullName evidence="8">MFS transporter</fullName>
    </submittedName>
</protein>
<keyword evidence="9" id="KW-1185">Reference proteome</keyword>
<dbReference type="Gene3D" id="1.20.1250.20">
    <property type="entry name" value="MFS general substrate transporter like domains"/>
    <property type="match status" value="1"/>
</dbReference>
<evidence type="ECO:0000256" key="5">
    <source>
        <dbReference type="ARBA" id="ARBA00023136"/>
    </source>
</evidence>
<evidence type="ECO:0000313" key="8">
    <source>
        <dbReference type="EMBL" id="UQA92689.1"/>
    </source>
</evidence>
<dbReference type="PANTHER" id="PTHR23513:SF11">
    <property type="entry name" value="STAPHYLOFERRIN A TRANSPORTER"/>
    <property type="match status" value="1"/>
</dbReference>
<evidence type="ECO:0000256" key="4">
    <source>
        <dbReference type="ARBA" id="ARBA00022989"/>
    </source>
</evidence>
<evidence type="ECO:0000256" key="3">
    <source>
        <dbReference type="ARBA" id="ARBA00022692"/>
    </source>
</evidence>
<evidence type="ECO:0000256" key="7">
    <source>
        <dbReference type="SAM" id="Phobius"/>
    </source>
</evidence>
<feature type="compositionally biased region" description="Polar residues" evidence="6">
    <location>
        <begin position="280"/>
        <end position="290"/>
    </location>
</feature>
<accession>A0ABY4M4J5</accession>
<feature type="transmembrane region" description="Helical" evidence="7">
    <location>
        <begin position="126"/>
        <end position="149"/>
    </location>
</feature>
<reference evidence="8" key="1">
    <citation type="submission" date="2021-10" db="EMBL/GenBank/DDBJ databases">
        <title>Streptomyces nigrumlapis sp.nov.,an antimicrobial producing actinobacterium isolated from Black Gobi rocks.</title>
        <authorList>
            <person name="Wen Y."/>
            <person name="Zhang W."/>
            <person name="Liu X.G."/>
        </authorList>
    </citation>
    <scope>NUCLEOTIDE SEQUENCE</scope>
    <source>
        <strain evidence="8">ST13-2-2</strain>
    </source>
</reference>
<gene>
    <name evidence="8" type="ORF">K9S39_13405</name>
</gene>
<feature type="transmembrane region" description="Helical" evidence="7">
    <location>
        <begin position="155"/>
        <end position="173"/>
    </location>
</feature>
<dbReference type="InterPro" id="IPR011701">
    <property type="entry name" value="MFS"/>
</dbReference>
<dbReference type="PANTHER" id="PTHR23513">
    <property type="entry name" value="INTEGRAL MEMBRANE EFFLUX PROTEIN-RELATED"/>
    <property type="match status" value="1"/>
</dbReference>
<feature type="transmembrane region" description="Helical" evidence="7">
    <location>
        <begin position="68"/>
        <end position="86"/>
    </location>
</feature>
<dbReference type="Pfam" id="PF07690">
    <property type="entry name" value="MFS_1"/>
    <property type="match status" value="1"/>
</dbReference>
<dbReference type="EMBL" id="CP086322">
    <property type="protein sequence ID" value="UQA92689.1"/>
    <property type="molecule type" value="Genomic_DNA"/>
</dbReference>
<evidence type="ECO:0000256" key="6">
    <source>
        <dbReference type="SAM" id="MobiDB-lite"/>
    </source>
</evidence>
<dbReference type="Proteomes" id="UP000830115">
    <property type="component" value="Chromosome"/>
</dbReference>